<dbReference type="Proteomes" id="UP000002084">
    <property type="component" value="Chromosome"/>
</dbReference>
<reference evidence="1 2" key="1">
    <citation type="submission" date="2007-11" db="EMBL/GenBank/DDBJ databases">
        <authorList>
            <consortium name="The Salmonella enterica serovar Arizonae Genome Sequencing Project"/>
            <person name="McClelland M."/>
            <person name="Sanderson E.K."/>
            <person name="Porwollik S."/>
            <person name="Spieth J."/>
            <person name="Clifton W.S."/>
            <person name="Fulton R."/>
            <person name="Chunyan W."/>
            <person name="Wollam A."/>
            <person name="Shah N."/>
            <person name="Pepin K."/>
            <person name="Bhonagiri V."/>
            <person name="Nash W."/>
            <person name="Johnson M."/>
            <person name="Thiruvilangam P."/>
            <person name="Wilson R."/>
        </authorList>
    </citation>
    <scope>NUCLEOTIDE SEQUENCE [LARGE SCALE GENOMIC DNA]</scope>
    <source>
        <strain evidence="2">ATCC BAA-731 / CDC346-86 / RSK2980</strain>
    </source>
</reference>
<keyword evidence="2" id="KW-1185">Reference proteome</keyword>
<protein>
    <submittedName>
        <fullName evidence="1">Uncharacterized protein</fullName>
    </submittedName>
</protein>
<accession>A9MF73</accession>
<organism evidence="1 2">
    <name type="scientific">Salmonella arizonae (strain ATCC BAA-731 / CDC346-86 / RSK2980)</name>
    <dbReference type="NCBI Taxonomy" id="41514"/>
    <lineage>
        <taxon>Bacteria</taxon>
        <taxon>Pseudomonadati</taxon>
        <taxon>Pseudomonadota</taxon>
        <taxon>Gammaproteobacteria</taxon>
        <taxon>Enterobacterales</taxon>
        <taxon>Enterobacteriaceae</taxon>
        <taxon>Salmonella</taxon>
    </lineage>
</organism>
<dbReference type="HOGENOM" id="CLU_3122386_0_0_6"/>
<evidence type="ECO:0000313" key="1">
    <source>
        <dbReference type="EMBL" id="ABX20025.1"/>
    </source>
</evidence>
<dbReference type="STRING" id="41514.SARI_00072"/>
<dbReference type="EMBL" id="CP000880">
    <property type="protein sequence ID" value="ABX20025.1"/>
    <property type="molecule type" value="Genomic_DNA"/>
</dbReference>
<dbReference type="AlphaFoldDB" id="A9MF73"/>
<evidence type="ECO:0000313" key="2">
    <source>
        <dbReference type="Proteomes" id="UP000002084"/>
    </source>
</evidence>
<sequence length="50" mass="5919">MRGSSQQLQMLEKRFFIANKKAAARRCCIKKQFDKCNVRDKWLTVKVTTL</sequence>
<name>A9MF73_SALAR</name>
<proteinExistence type="predicted"/>
<gene>
    <name evidence="1" type="ordered locus">SARI_00072</name>
</gene>
<dbReference type="KEGG" id="ses:SARI_00072"/>